<accession>A0A0F9HN88</accession>
<name>A0A0F9HN88_9ZZZZ</name>
<dbReference type="AlphaFoldDB" id="A0A0F9HN88"/>
<dbReference type="EMBL" id="LAZR01022064">
    <property type="protein sequence ID" value="KKL83165.1"/>
    <property type="molecule type" value="Genomic_DNA"/>
</dbReference>
<gene>
    <name evidence="1" type="ORF">LCGC14_1977530</name>
</gene>
<sequence>MKQEITKTLATRIRFMRRCGWSIKRIMDFFVLSRAIVKKICRYEIEGEKDKK</sequence>
<proteinExistence type="predicted"/>
<evidence type="ECO:0000313" key="1">
    <source>
        <dbReference type="EMBL" id="KKL83165.1"/>
    </source>
</evidence>
<reference evidence="1" key="1">
    <citation type="journal article" date="2015" name="Nature">
        <title>Complex archaea that bridge the gap between prokaryotes and eukaryotes.</title>
        <authorList>
            <person name="Spang A."/>
            <person name="Saw J.H."/>
            <person name="Jorgensen S.L."/>
            <person name="Zaremba-Niedzwiedzka K."/>
            <person name="Martijn J."/>
            <person name="Lind A.E."/>
            <person name="van Eijk R."/>
            <person name="Schleper C."/>
            <person name="Guy L."/>
            <person name="Ettema T.J."/>
        </authorList>
    </citation>
    <scope>NUCLEOTIDE SEQUENCE</scope>
</reference>
<protein>
    <submittedName>
        <fullName evidence="1">Uncharacterized protein</fullName>
    </submittedName>
</protein>
<organism evidence="1">
    <name type="scientific">marine sediment metagenome</name>
    <dbReference type="NCBI Taxonomy" id="412755"/>
    <lineage>
        <taxon>unclassified sequences</taxon>
        <taxon>metagenomes</taxon>
        <taxon>ecological metagenomes</taxon>
    </lineage>
</organism>
<comment type="caution">
    <text evidence="1">The sequence shown here is derived from an EMBL/GenBank/DDBJ whole genome shotgun (WGS) entry which is preliminary data.</text>
</comment>